<accession>A0ABX7XA82</accession>
<evidence type="ECO:0000313" key="2">
    <source>
        <dbReference type="Proteomes" id="UP000672011"/>
    </source>
</evidence>
<dbReference type="Proteomes" id="UP000672011">
    <property type="component" value="Chromosome"/>
</dbReference>
<evidence type="ECO:0000313" key="1">
    <source>
        <dbReference type="EMBL" id="QTV04792.1"/>
    </source>
</evidence>
<protein>
    <submittedName>
        <fullName evidence="1">ATPase</fullName>
    </submittedName>
</protein>
<dbReference type="SUPFAM" id="SSF52540">
    <property type="entry name" value="P-loop containing nucleoside triphosphate hydrolases"/>
    <property type="match status" value="1"/>
</dbReference>
<dbReference type="RefSeq" id="WP_230475413.1">
    <property type="nucleotide sequence ID" value="NZ_CP072842.1"/>
</dbReference>
<keyword evidence="2" id="KW-1185">Reference proteome</keyword>
<dbReference type="EMBL" id="CP072842">
    <property type="protein sequence ID" value="QTV04792.1"/>
    <property type="molecule type" value="Genomic_DNA"/>
</dbReference>
<dbReference type="Gene3D" id="3.40.50.300">
    <property type="entry name" value="P-loop containing nucleotide triphosphate hydrolases"/>
    <property type="match status" value="1"/>
</dbReference>
<organism evidence="1 2">
    <name type="scientific">Faecalibacter bovis</name>
    <dbReference type="NCBI Taxonomy" id="2898187"/>
    <lineage>
        <taxon>Bacteria</taxon>
        <taxon>Pseudomonadati</taxon>
        <taxon>Bacteroidota</taxon>
        <taxon>Flavobacteriia</taxon>
        <taxon>Flavobacteriales</taxon>
        <taxon>Weeksellaceae</taxon>
        <taxon>Faecalibacter</taxon>
    </lineage>
</organism>
<name>A0ABX7XA82_9FLAO</name>
<reference evidence="2" key="2">
    <citation type="submission" date="2021-04" db="EMBL/GenBank/DDBJ databases">
        <title>Taxonomy of Flavobacteriaceae bacterium ZY171143.</title>
        <authorList>
            <person name="Li F."/>
        </authorList>
    </citation>
    <scope>NUCLEOTIDE SEQUENCE [LARGE SCALE GENOMIC DNA]</scope>
    <source>
        <strain evidence="2">ZY171143</strain>
    </source>
</reference>
<sequence length="201" mass="23938">MINYQKLLFHLEQQGRKHIHPNYTFQKEDFPYIVRLAAYFLNDEEKCKELQMDLSKGILLTGPIGIGKTTWFRLMQRIMVKEQKFFYTTCRDVSFEFIKEGYNTIDKYSKGIPFDFPMKNICFDDLGTENNIKYFGNECNVMAEIILSRYDLFMNLNIKTHITTNLSASEIEKYYTERVRSRLRQMMNVLAVPASRKDKRN</sequence>
<proteinExistence type="predicted"/>
<dbReference type="InterPro" id="IPR027417">
    <property type="entry name" value="P-loop_NTPase"/>
</dbReference>
<reference evidence="1 2" key="1">
    <citation type="journal article" date="2021" name="Int. J. Syst. Evol. Microbiol.">
        <title>Faecalibacter bovis sp. nov., isolated from cow faeces.</title>
        <authorList>
            <person name="Li F."/>
            <person name="Zhao W."/>
            <person name="Hong Q."/>
            <person name="Shao Q."/>
            <person name="Song J."/>
            <person name="Yang S."/>
        </authorList>
    </citation>
    <scope>NUCLEOTIDE SEQUENCE [LARGE SCALE GENOMIC DNA]</scope>
    <source>
        <strain evidence="1 2">ZY171143</strain>
    </source>
</reference>
<gene>
    <name evidence="1" type="ORF">J9309_08220</name>
</gene>